<reference evidence="2 3" key="1">
    <citation type="submission" date="2024-10" db="EMBL/GenBank/DDBJ databases">
        <title>The Natural Products Discovery Center: Release of the First 8490 Sequenced Strains for Exploring Actinobacteria Biosynthetic Diversity.</title>
        <authorList>
            <person name="Kalkreuter E."/>
            <person name="Kautsar S.A."/>
            <person name="Yang D."/>
            <person name="Bader C.D."/>
            <person name="Teijaro C.N."/>
            <person name="Fluegel L."/>
            <person name="Davis C.M."/>
            <person name="Simpson J.R."/>
            <person name="Lauterbach L."/>
            <person name="Steele A.D."/>
            <person name="Gui C."/>
            <person name="Meng S."/>
            <person name="Li G."/>
            <person name="Viehrig K."/>
            <person name="Ye F."/>
            <person name="Su P."/>
            <person name="Kiefer A.F."/>
            <person name="Nichols A."/>
            <person name="Cepeda A.J."/>
            <person name="Yan W."/>
            <person name="Fan B."/>
            <person name="Jiang Y."/>
            <person name="Adhikari A."/>
            <person name="Zheng C.-J."/>
            <person name="Schuster L."/>
            <person name="Cowan T.M."/>
            <person name="Smanski M.J."/>
            <person name="Chevrette M.G."/>
            <person name="De Carvalho L.P.S."/>
            <person name="Shen B."/>
        </authorList>
    </citation>
    <scope>NUCLEOTIDE SEQUENCE [LARGE SCALE GENOMIC DNA]</scope>
    <source>
        <strain evidence="2 3">NPDC006488</strain>
    </source>
</reference>
<dbReference type="PROSITE" id="PS51257">
    <property type="entry name" value="PROKAR_LIPOPROTEIN"/>
    <property type="match status" value="1"/>
</dbReference>
<dbReference type="EMBL" id="JBIAHM010000019">
    <property type="protein sequence ID" value="MFE9605386.1"/>
    <property type="molecule type" value="Genomic_DNA"/>
</dbReference>
<organism evidence="2 3">
    <name type="scientific">Streptomyces hokutonensis</name>
    <dbReference type="NCBI Taxonomy" id="1306990"/>
    <lineage>
        <taxon>Bacteria</taxon>
        <taxon>Bacillati</taxon>
        <taxon>Actinomycetota</taxon>
        <taxon>Actinomycetes</taxon>
        <taxon>Kitasatosporales</taxon>
        <taxon>Streptomycetaceae</taxon>
        <taxon>Streptomyces</taxon>
    </lineage>
</organism>
<name>A0ABW6MGZ0_9ACTN</name>
<proteinExistence type="predicted"/>
<gene>
    <name evidence="2" type="ORF">ACFYNQ_43430</name>
</gene>
<accession>A0ABW6MGZ0</accession>
<comment type="caution">
    <text evidence="2">The sequence shown here is derived from an EMBL/GenBank/DDBJ whole genome shotgun (WGS) entry which is preliminary data.</text>
</comment>
<evidence type="ECO:0000313" key="3">
    <source>
        <dbReference type="Proteomes" id="UP001601303"/>
    </source>
</evidence>
<dbReference type="Proteomes" id="UP001601303">
    <property type="component" value="Unassembled WGS sequence"/>
</dbReference>
<feature type="signal peptide" evidence="1">
    <location>
        <begin position="1"/>
        <end position="24"/>
    </location>
</feature>
<sequence>MRSARVWSALLVCALVPVALGCTATTSATATATTSASCARGALHWIRVTKETELLAVSPVVEVAKDGGKVRFAFSPVRSVNPAVEVNDASVSDGRVFAALARRLDVDASFLRKPSSQQPQAGSEVDFLGAAGRFVEARGAKVIRASFTVDCPAATPVHGSMTAYYGSSGASLKCGTDPGTAGGKEAWIQEAYDMTCGRSQGRT</sequence>
<dbReference type="RefSeq" id="WP_388114159.1">
    <property type="nucleotide sequence ID" value="NZ_JBIAHM010000019.1"/>
</dbReference>
<evidence type="ECO:0008006" key="4">
    <source>
        <dbReference type="Google" id="ProtNLM"/>
    </source>
</evidence>
<keyword evidence="1" id="KW-0732">Signal</keyword>
<evidence type="ECO:0000256" key="1">
    <source>
        <dbReference type="SAM" id="SignalP"/>
    </source>
</evidence>
<evidence type="ECO:0000313" key="2">
    <source>
        <dbReference type="EMBL" id="MFE9605386.1"/>
    </source>
</evidence>
<feature type="chain" id="PRO_5045891291" description="Lipoprotein" evidence="1">
    <location>
        <begin position="25"/>
        <end position="203"/>
    </location>
</feature>
<protein>
    <recommendedName>
        <fullName evidence="4">Lipoprotein</fullName>
    </recommendedName>
</protein>
<keyword evidence="3" id="KW-1185">Reference proteome</keyword>